<name>W2TVP1_NECAM</name>
<evidence type="ECO:0000313" key="2">
    <source>
        <dbReference type="Proteomes" id="UP000053676"/>
    </source>
</evidence>
<organism evidence="1 2">
    <name type="scientific">Necator americanus</name>
    <name type="common">Human hookworm</name>
    <dbReference type="NCBI Taxonomy" id="51031"/>
    <lineage>
        <taxon>Eukaryota</taxon>
        <taxon>Metazoa</taxon>
        <taxon>Ecdysozoa</taxon>
        <taxon>Nematoda</taxon>
        <taxon>Chromadorea</taxon>
        <taxon>Rhabditida</taxon>
        <taxon>Rhabditina</taxon>
        <taxon>Rhabditomorpha</taxon>
        <taxon>Strongyloidea</taxon>
        <taxon>Ancylostomatidae</taxon>
        <taxon>Bunostominae</taxon>
        <taxon>Necator</taxon>
    </lineage>
</organism>
<reference evidence="2" key="1">
    <citation type="journal article" date="2014" name="Nat. Genet.">
        <title>Genome of the human hookworm Necator americanus.</title>
        <authorList>
            <person name="Tang Y.T."/>
            <person name="Gao X."/>
            <person name="Rosa B.A."/>
            <person name="Abubucker S."/>
            <person name="Hallsworth-Pepin K."/>
            <person name="Martin J."/>
            <person name="Tyagi R."/>
            <person name="Heizer E."/>
            <person name="Zhang X."/>
            <person name="Bhonagiri-Palsikar V."/>
            <person name="Minx P."/>
            <person name="Warren W.C."/>
            <person name="Wang Q."/>
            <person name="Zhan B."/>
            <person name="Hotez P.J."/>
            <person name="Sternberg P.W."/>
            <person name="Dougall A."/>
            <person name="Gaze S.T."/>
            <person name="Mulvenna J."/>
            <person name="Sotillo J."/>
            <person name="Ranganathan S."/>
            <person name="Rabelo E.M."/>
            <person name="Wilson R.K."/>
            <person name="Felgner P.L."/>
            <person name="Bethony J."/>
            <person name="Hawdon J.M."/>
            <person name="Gasser R.B."/>
            <person name="Loukas A."/>
            <person name="Mitreva M."/>
        </authorList>
    </citation>
    <scope>NUCLEOTIDE SEQUENCE [LARGE SCALE GENOMIC DNA]</scope>
</reference>
<protein>
    <submittedName>
        <fullName evidence="1">Uncharacterized protein</fullName>
    </submittedName>
</protein>
<evidence type="ECO:0000313" key="1">
    <source>
        <dbReference type="EMBL" id="ETN85724.1"/>
    </source>
</evidence>
<proteinExistence type="predicted"/>
<dbReference type="EMBL" id="KI657676">
    <property type="protein sequence ID" value="ETN85724.1"/>
    <property type="molecule type" value="Genomic_DNA"/>
</dbReference>
<gene>
    <name evidence="1" type="ORF">NECAME_06237</name>
</gene>
<dbReference type="KEGG" id="nai:NECAME_06237"/>
<dbReference type="AlphaFoldDB" id="W2TVP1"/>
<keyword evidence="2" id="KW-1185">Reference proteome</keyword>
<dbReference type="Proteomes" id="UP000053676">
    <property type="component" value="Unassembled WGS sequence"/>
</dbReference>
<sequence length="90" mass="10256">MEGMCCDLTGGQKQNYPVQLRRRVCMFARNTARNVQAKIPKYANIHDCGNSLDGLAPSYMLSDLTGAETDNDELKNFLWTQNIVYHELEQ</sequence>
<accession>W2TVP1</accession>